<accession>A0A1N7HC12</accession>
<dbReference type="OrthoDB" id="9796814at2"/>
<dbReference type="InterPro" id="IPR014756">
    <property type="entry name" value="Ig_E-set"/>
</dbReference>
<evidence type="ECO:0000313" key="6">
    <source>
        <dbReference type="Proteomes" id="UP000186019"/>
    </source>
</evidence>
<evidence type="ECO:0000256" key="2">
    <source>
        <dbReference type="ARBA" id="ARBA00023008"/>
    </source>
</evidence>
<feature type="domain" description="CopC" evidence="4">
    <location>
        <begin position="21"/>
        <end position="112"/>
    </location>
</feature>
<dbReference type="InterPro" id="IPR007348">
    <property type="entry name" value="CopC_dom"/>
</dbReference>
<keyword evidence="1 3" id="KW-0732">Signal</keyword>
<evidence type="ECO:0000259" key="4">
    <source>
        <dbReference type="Pfam" id="PF04234"/>
    </source>
</evidence>
<dbReference type="Pfam" id="PF04234">
    <property type="entry name" value="CopC"/>
    <property type="match status" value="1"/>
</dbReference>
<evidence type="ECO:0000256" key="1">
    <source>
        <dbReference type="ARBA" id="ARBA00022729"/>
    </source>
</evidence>
<dbReference type="GO" id="GO:0042597">
    <property type="term" value="C:periplasmic space"/>
    <property type="evidence" value="ECO:0007669"/>
    <property type="project" value="InterPro"/>
</dbReference>
<proteinExistence type="predicted"/>
<evidence type="ECO:0000313" key="5">
    <source>
        <dbReference type="EMBL" id="SIS22230.1"/>
    </source>
</evidence>
<name>A0A1N7HC12_9RHOB</name>
<dbReference type="RefSeq" id="WP_076534819.1">
    <property type="nucleotide sequence ID" value="NZ_FOAC01000002.1"/>
</dbReference>
<dbReference type="Proteomes" id="UP000186019">
    <property type="component" value="Unassembled WGS sequence"/>
</dbReference>
<dbReference type="AlphaFoldDB" id="A0A1N7HC12"/>
<dbReference type="GO" id="GO:0005507">
    <property type="term" value="F:copper ion binding"/>
    <property type="evidence" value="ECO:0007669"/>
    <property type="project" value="InterPro"/>
</dbReference>
<keyword evidence="6" id="KW-1185">Reference proteome</keyword>
<dbReference type="EMBL" id="FTNV01000003">
    <property type="protein sequence ID" value="SIS22230.1"/>
    <property type="molecule type" value="Genomic_DNA"/>
</dbReference>
<sequence>MKQTLLAGIALAFTATGAAAHSKAEETLPADAATVASVPYIEMRFNDAMRITVILMSGPDGEVELTRETGMDPVTEFRALPPRELPDGAYEVNWRGMSSDGHPMQGSFAFEIAN</sequence>
<dbReference type="GO" id="GO:0046688">
    <property type="term" value="P:response to copper ion"/>
    <property type="evidence" value="ECO:0007669"/>
    <property type="project" value="InterPro"/>
</dbReference>
<gene>
    <name evidence="5" type="ORF">SAMN05421666_2686</name>
</gene>
<reference evidence="5 6" key="1">
    <citation type="submission" date="2017-01" db="EMBL/GenBank/DDBJ databases">
        <authorList>
            <person name="Mah S.A."/>
            <person name="Swanson W.J."/>
            <person name="Moy G.W."/>
            <person name="Vacquier V.D."/>
        </authorList>
    </citation>
    <scope>NUCLEOTIDE SEQUENCE [LARGE SCALE GENOMIC DNA]</scope>
    <source>
        <strain evidence="5 6">DSM 29590</strain>
    </source>
</reference>
<keyword evidence="2" id="KW-0186">Copper</keyword>
<feature type="chain" id="PRO_5009942456" description="CopC domain-containing protein" evidence="3">
    <location>
        <begin position="21"/>
        <end position="114"/>
    </location>
</feature>
<feature type="signal peptide" evidence="3">
    <location>
        <begin position="1"/>
        <end position="20"/>
    </location>
</feature>
<dbReference type="Gene3D" id="2.60.40.1220">
    <property type="match status" value="1"/>
</dbReference>
<evidence type="ECO:0000256" key="3">
    <source>
        <dbReference type="SAM" id="SignalP"/>
    </source>
</evidence>
<dbReference type="InterPro" id="IPR014755">
    <property type="entry name" value="Cu-Rt/internalin_Ig-like"/>
</dbReference>
<dbReference type="SUPFAM" id="SSF81296">
    <property type="entry name" value="E set domains"/>
    <property type="match status" value="1"/>
</dbReference>
<dbReference type="STRING" id="573024.SAMN05216208_2629"/>
<protein>
    <recommendedName>
        <fullName evidence="4">CopC domain-containing protein</fullName>
    </recommendedName>
</protein>
<organism evidence="5 6">
    <name type="scientific">Roseovarius nanhaiticus</name>
    <dbReference type="NCBI Taxonomy" id="573024"/>
    <lineage>
        <taxon>Bacteria</taxon>
        <taxon>Pseudomonadati</taxon>
        <taxon>Pseudomonadota</taxon>
        <taxon>Alphaproteobacteria</taxon>
        <taxon>Rhodobacterales</taxon>
        <taxon>Roseobacteraceae</taxon>
        <taxon>Roseovarius</taxon>
    </lineage>
</organism>